<dbReference type="GeneID" id="98642770"/>
<dbReference type="EMBL" id="ANLA01000004">
    <property type="protein sequence ID" value="EMQ96186.1"/>
    <property type="molecule type" value="Genomic_DNA"/>
</dbReference>
<dbReference type="Proteomes" id="UP000012024">
    <property type="component" value="Unassembled WGS sequence"/>
</dbReference>
<dbReference type="PATRIC" id="fig|1137281.3.peg.675"/>
<evidence type="ECO:0000313" key="1">
    <source>
        <dbReference type="EMBL" id="EMQ96186.1"/>
    </source>
</evidence>
<dbReference type="AlphaFoldDB" id="M7MMA1"/>
<organism evidence="1 2">
    <name type="scientific">Xanthomarina gelatinilytica</name>
    <dbReference type="NCBI Taxonomy" id="1137281"/>
    <lineage>
        <taxon>Bacteria</taxon>
        <taxon>Pseudomonadati</taxon>
        <taxon>Bacteroidota</taxon>
        <taxon>Flavobacteriia</taxon>
        <taxon>Flavobacteriales</taxon>
        <taxon>Flavobacteriaceae</taxon>
        <taxon>Xanthomarina</taxon>
    </lineage>
</organism>
<reference evidence="1 2" key="1">
    <citation type="submission" date="2012-12" db="EMBL/GenBank/DDBJ databases">
        <title>Genome assembly of Formosa sp. AK20.</title>
        <authorList>
            <person name="Kumar R."/>
            <person name="Khatri I."/>
            <person name="Vaidya B."/>
            <person name="Subramanian S."/>
            <person name="Pinnaka A."/>
        </authorList>
    </citation>
    <scope>NUCLEOTIDE SEQUENCE [LARGE SCALE GENOMIC DNA]</scope>
    <source>
        <strain evidence="1 2">AK20</strain>
    </source>
</reference>
<gene>
    <name evidence="1" type="ORF">D778_02076</name>
</gene>
<protein>
    <submittedName>
        <fullName evidence="1">Uncharacterized protein</fullName>
    </submittedName>
</protein>
<sequence length="43" mass="4817">MKKNLLGALVIIFVAFACFLVMKELSSPATSEVDTQQYYADME</sequence>
<keyword evidence="2" id="KW-1185">Reference proteome</keyword>
<name>M7MMA1_9FLAO</name>
<dbReference type="PROSITE" id="PS51257">
    <property type="entry name" value="PROKAR_LIPOPROTEIN"/>
    <property type="match status" value="1"/>
</dbReference>
<accession>M7MMA1</accession>
<evidence type="ECO:0000313" key="2">
    <source>
        <dbReference type="Proteomes" id="UP000012024"/>
    </source>
</evidence>
<comment type="caution">
    <text evidence="1">The sequence shown here is derived from an EMBL/GenBank/DDBJ whole genome shotgun (WGS) entry which is preliminary data.</text>
</comment>
<proteinExistence type="predicted"/>
<dbReference type="RefSeq" id="WP_007647658.1">
    <property type="nucleotide sequence ID" value="NZ_ANLA01000004.1"/>
</dbReference>